<comment type="caution">
    <text evidence="2">The sequence shown here is derived from an EMBL/GenBank/DDBJ whole genome shotgun (WGS) entry which is preliminary data.</text>
</comment>
<accession>A0ABN1MEA5</accession>
<organism evidence="2 3">
    <name type="scientific">Gangjinia marincola</name>
    <dbReference type="NCBI Taxonomy" id="578463"/>
    <lineage>
        <taxon>Bacteria</taxon>
        <taxon>Pseudomonadati</taxon>
        <taxon>Bacteroidota</taxon>
        <taxon>Flavobacteriia</taxon>
        <taxon>Flavobacteriales</taxon>
        <taxon>Flavobacteriaceae</taxon>
        <taxon>Gangjinia</taxon>
    </lineage>
</organism>
<dbReference type="RefSeq" id="WP_343763566.1">
    <property type="nucleotide sequence ID" value="NZ_BAAAFG010000002.1"/>
</dbReference>
<keyword evidence="1" id="KW-0472">Membrane</keyword>
<name>A0ABN1MEA5_9FLAO</name>
<proteinExistence type="predicted"/>
<reference evidence="2 3" key="1">
    <citation type="journal article" date="2019" name="Int. J. Syst. Evol. Microbiol.">
        <title>The Global Catalogue of Microorganisms (GCM) 10K type strain sequencing project: providing services to taxonomists for standard genome sequencing and annotation.</title>
        <authorList>
            <consortium name="The Broad Institute Genomics Platform"/>
            <consortium name="The Broad Institute Genome Sequencing Center for Infectious Disease"/>
            <person name="Wu L."/>
            <person name="Ma J."/>
        </authorList>
    </citation>
    <scope>NUCLEOTIDE SEQUENCE [LARGE SCALE GENOMIC DNA]</scope>
    <source>
        <strain evidence="2 3">JCM 16082</strain>
    </source>
</reference>
<keyword evidence="3" id="KW-1185">Reference proteome</keyword>
<sequence>MPKKIRLSTDKVVAIAAIVISVCALVTTVYQTIILKKEQHASVWPRISLLHTWRTGTNESHYRLTLSNLGLGPAIIEDYKIIHKDSSFVNFASLSKNIAKEAGLADSLAYEDYMDLFGDQVVPHNKTFVVLYISNKNQIEAFLKELKHIHIEIKYKSLYDDTFQVEYPNVNHKTL</sequence>
<keyword evidence="1" id="KW-1133">Transmembrane helix</keyword>
<evidence type="ECO:0000256" key="1">
    <source>
        <dbReference type="SAM" id="Phobius"/>
    </source>
</evidence>
<gene>
    <name evidence="2" type="ORF">GCM10009117_05630</name>
</gene>
<evidence type="ECO:0000313" key="2">
    <source>
        <dbReference type="EMBL" id="GAA0871417.1"/>
    </source>
</evidence>
<keyword evidence="1" id="KW-0812">Transmembrane</keyword>
<evidence type="ECO:0000313" key="3">
    <source>
        <dbReference type="Proteomes" id="UP001500507"/>
    </source>
</evidence>
<dbReference type="Proteomes" id="UP001500507">
    <property type="component" value="Unassembled WGS sequence"/>
</dbReference>
<dbReference type="EMBL" id="BAAAFG010000002">
    <property type="protein sequence ID" value="GAA0871417.1"/>
    <property type="molecule type" value="Genomic_DNA"/>
</dbReference>
<feature type="transmembrane region" description="Helical" evidence="1">
    <location>
        <begin position="12"/>
        <end position="33"/>
    </location>
</feature>
<protein>
    <submittedName>
        <fullName evidence="2">Uncharacterized protein</fullName>
    </submittedName>
</protein>